<sequence>MEIQPSTLEDSFSELLSFCQLPGSNCDWNYWRQQAFENLSVPASYFDFGLERKISGSYRYLEIISQFELIVQSVVKVRSSNGKGDIFGLYEVPKAFRVAVRQRNSSFLIWLLQNFGEQISTFEIRLSLTFLQKEGRGLPIEKILLDALQLRTVELLPKFSPNPLLLSIDEGDFASLSSIPNLPFSILLTLAERPSQQAFEIAFHSYQSLAESSRRSKSQTLRWQMINNYVLFLGSVIRSGNIENVERVLSSYGTPEFSPDLLKAAYFSGRLQLIEIFSPPSSDLDIHANEKVRLLVEGYWLHPNPVELFNIVKQMPITPEQALILSSLQNIDILQLLDIVFLDNLEKFFPILSGNIPVVIWLTEKILQFDEPERSSLLRRFRRSSRHLKLTSDILTGYLNSIQ</sequence>
<evidence type="ECO:0000313" key="2">
    <source>
        <dbReference type="Proteomes" id="UP000202176"/>
    </source>
</evidence>
<name>W5S6I9_9VIRU</name>
<keyword evidence="2" id="KW-1185">Reference proteome</keyword>
<dbReference type="EMBL" id="KF740664">
    <property type="protein sequence ID" value="AHH01952.1"/>
    <property type="molecule type" value="Genomic_DNA"/>
</dbReference>
<organism evidence="1 2">
    <name type="scientific">Pithovirus sibericum</name>
    <dbReference type="NCBI Taxonomy" id="1450746"/>
    <lineage>
        <taxon>Viruses</taxon>
        <taxon>Pithoviruses</taxon>
        <taxon>Orthopithovirinae</taxon>
        <taxon>Alphapithovirus</taxon>
        <taxon>Alphapithovirus sibericum</taxon>
    </lineage>
</organism>
<evidence type="ECO:0000313" key="1">
    <source>
        <dbReference type="EMBL" id="AHH01952.1"/>
    </source>
</evidence>
<dbReference type="GeneID" id="18266413"/>
<gene>
    <name evidence="1" type="ORF">pv_386</name>
</gene>
<proteinExistence type="predicted"/>
<protein>
    <submittedName>
        <fullName evidence="1">Uncharacterized protein</fullName>
    </submittedName>
</protein>
<reference evidence="1 2" key="1">
    <citation type="journal article" date="2014" name="Proc. Natl. Acad. Sci. U.S.A.">
        <title>Thirty-thousand-year-old distant relative of giant icosahedral DNA viruses with a pandoravirus morphology.</title>
        <authorList>
            <person name="Legendre M."/>
            <person name="Bartoli J."/>
            <person name="Shmakova L."/>
            <person name="Jeudy S."/>
            <person name="Labadie K."/>
            <person name="Adrait A."/>
            <person name="Lescot M."/>
            <person name="Poirot O."/>
            <person name="Bertaux L."/>
            <person name="Bruley C."/>
            <person name="Coute Y."/>
            <person name="Rivkina E."/>
            <person name="Abergel C."/>
            <person name="Claverie J.M."/>
        </authorList>
    </citation>
    <scope>NUCLEOTIDE SEQUENCE [LARGE SCALE GENOMIC DNA]</scope>
    <source>
        <strain evidence="1">P1084-T</strain>
    </source>
</reference>
<dbReference type="RefSeq" id="YP_009001287.1">
    <property type="nucleotide sequence ID" value="NC_023423.1"/>
</dbReference>
<dbReference type="Proteomes" id="UP000202176">
    <property type="component" value="Segment"/>
</dbReference>
<dbReference type="KEGG" id="vg:18266413"/>
<accession>W5S6I9</accession>